<dbReference type="EMBL" id="LFJV01000048">
    <property type="protein sequence ID" value="KMM32905.1"/>
    <property type="molecule type" value="Genomic_DNA"/>
</dbReference>
<dbReference type="PATRIC" id="fig|328812.4.peg.3821"/>
<sequence length="122" mass="14096">MKETKPYDLPKEGPKNIVSEPMAEYQSMSSLQLEADKARLIRAIVNIDSKLVFDKVKQRLRDILNLREEVVVEPEPDSKEYIMTGLKEAFLEMKEVKAGRSQSRPAEELLKELMEERDGEDD</sequence>
<organism evidence="1 2">
    <name type="scientific">Parabacteroides goldsteinii</name>
    <dbReference type="NCBI Taxonomy" id="328812"/>
    <lineage>
        <taxon>Bacteria</taxon>
        <taxon>Pseudomonadati</taxon>
        <taxon>Bacteroidota</taxon>
        <taxon>Bacteroidia</taxon>
        <taxon>Bacteroidales</taxon>
        <taxon>Tannerellaceae</taxon>
        <taxon>Parabacteroides</taxon>
    </lineage>
</organism>
<proteinExistence type="predicted"/>
<evidence type="ECO:0000313" key="2">
    <source>
        <dbReference type="Proteomes" id="UP000036166"/>
    </source>
</evidence>
<dbReference type="Proteomes" id="UP000036166">
    <property type="component" value="Unassembled WGS sequence"/>
</dbReference>
<comment type="caution">
    <text evidence="1">The sequence shown here is derived from an EMBL/GenBank/DDBJ whole genome shotgun (WGS) entry which is preliminary data.</text>
</comment>
<dbReference type="AlphaFoldDB" id="A0A0J6CI88"/>
<accession>A0A0J6CI88</accession>
<reference evidence="1 2" key="1">
    <citation type="submission" date="2015-06" db="EMBL/GenBank/DDBJ databases">
        <title>Draft Genome Sequence of Parabacteroides goldsteinii with Putative Novel Metallo-Beta-Lactamases Isolated from a Blood Culture from a Human Patient.</title>
        <authorList>
            <person name="Krogh T.J."/>
            <person name="Agergaard C.N."/>
            <person name="Moller-Jensen J."/>
            <person name="Justesen U.S."/>
        </authorList>
    </citation>
    <scope>NUCLEOTIDE SEQUENCE [LARGE SCALE GENOMIC DNA]</scope>
    <source>
        <strain evidence="1 2">910340</strain>
    </source>
</reference>
<name>A0A0J6CI88_9BACT</name>
<dbReference type="RefSeq" id="WP_010802495.1">
    <property type="nucleotide sequence ID" value="NZ_CAJSYT010000001.1"/>
</dbReference>
<gene>
    <name evidence="1" type="ORF">ACM15_14935</name>
</gene>
<protein>
    <submittedName>
        <fullName evidence="1">Uncharacterized protein</fullName>
    </submittedName>
</protein>
<evidence type="ECO:0000313" key="1">
    <source>
        <dbReference type="EMBL" id="KMM32905.1"/>
    </source>
</evidence>